<evidence type="ECO:0000256" key="2">
    <source>
        <dbReference type="SAM" id="SignalP"/>
    </source>
</evidence>
<feature type="compositionally biased region" description="Basic and acidic residues" evidence="1">
    <location>
        <begin position="257"/>
        <end position="278"/>
    </location>
</feature>
<dbReference type="HOGENOM" id="CLU_972150_0_0_9"/>
<keyword evidence="2" id="KW-0732">Signal</keyword>
<accession>V2Y7D3</accession>
<dbReference type="AlphaFoldDB" id="V2Y7D3"/>
<evidence type="ECO:0000256" key="1">
    <source>
        <dbReference type="SAM" id="MobiDB-lite"/>
    </source>
</evidence>
<organism evidence="3 4">
    <name type="scientific">Catonella morbi ATCC 51271</name>
    <dbReference type="NCBI Taxonomy" id="592026"/>
    <lineage>
        <taxon>Bacteria</taxon>
        <taxon>Bacillati</taxon>
        <taxon>Bacillota</taxon>
        <taxon>Clostridia</taxon>
        <taxon>Lachnospirales</taxon>
        <taxon>Lachnospiraceae</taxon>
        <taxon>Catonella</taxon>
    </lineage>
</organism>
<dbReference type="eggNOG" id="COG4991">
    <property type="taxonomic scope" value="Bacteria"/>
</dbReference>
<feature type="signal peptide" evidence="2">
    <location>
        <begin position="1"/>
        <end position="27"/>
    </location>
</feature>
<dbReference type="EMBL" id="ACIL03000006">
    <property type="protein sequence ID" value="ESL04007.1"/>
    <property type="molecule type" value="Genomic_DNA"/>
</dbReference>
<evidence type="ECO:0000313" key="4">
    <source>
        <dbReference type="Proteomes" id="UP000018227"/>
    </source>
</evidence>
<dbReference type="Proteomes" id="UP000018227">
    <property type="component" value="Unassembled WGS sequence"/>
</dbReference>
<reference evidence="3 4" key="1">
    <citation type="submission" date="2013-06" db="EMBL/GenBank/DDBJ databases">
        <authorList>
            <person name="Weinstock G."/>
            <person name="Sodergren E."/>
            <person name="Clifton S."/>
            <person name="Fulton L."/>
            <person name="Fulton B."/>
            <person name="Courtney L."/>
            <person name="Fronick C."/>
            <person name="Harrison M."/>
            <person name="Strong C."/>
            <person name="Farmer C."/>
            <person name="Delahaunty K."/>
            <person name="Markovic C."/>
            <person name="Hall O."/>
            <person name="Minx P."/>
            <person name="Tomlinson C."/>
            <person name="Mitreva M."/>
            <person name="Nelson J."/>
            <person name="Hou S."/>
            <person name="Wollam A."/>
            <person name="Pepin K.H."/>
            <person name="Johnson M."/>
            <person name="Bhonagiri V."/>
            <person name="Nash W.E."/>
            <person name="Warren W."/>
            <person name="Chinwalla A."/>
            <person name="Mardis E.R."/>
            <person name="Wilson R.K."/>
        </authorList>
    </citation>
    <scope>NUCLEOTIDE SEQUENCE [LARGE SCALE GENOMIC DNA]</scope>
    <source>
        <strain evidence="3 4">ATCC 51271</strain>
    </source>
</reference>
<name>V2Y7D3_9FIRM</name>
<gene>
    <name evidence="3" type="ORF">GCWU0000282_000725</name>
</gene>
<feature type="region of interest" description="Disordered" evidence="1">
    <location>
        <begin position="247"/>
        <end position="286"/>
    </location>
</feature>
<sequence length="286" mass="31560">MRFKYKKMIITASCSVMLLGMIVFSTKKPLDSNAADNLIVVTKDNTTVVSNSSVKAIDTENLDVNSPDAQNTVSSGGIAAENPDNAKGVSILMKNAYPEVNKLVEDYLKARLAVDKDKIGKLVDNIYYAGIEELPQMMKNFEAIKLVDCYTIDGPENDAMMVYARTETKIKGIDTAASSLDGFYVRKDANGDFKIILSPLADEVQKIIDEDIKRDDVSALLSDVNTKFAHEIKNDKKLADFFTKLQNRQAGSEEETDSSKNKDKDKKADKKNKDDSSKTKKSGKSA</sequence>
<protein>
    <submittedName>
        <fullName evidence="3">Uncharacterized protein</fullName>
    </submittedName>
</protein>
<dbReference type="STRING" id="592026.GCWU0000282_000725"/>
<feature type="chain" id="PRO_5038696825" evidence="2">
    <location>
        <begin position="28"/>
        <end position="286"/>
    </location>
</feature>
<proteinExistence type="predicted"/>
<evidence type="ECO:0000313" key="3">
    <source>
        <dbReference type="EMBL" id="ESL04007.1"/>
    </source>
</evidence>
<keyword evidence="4" id="KW-1185">Reference proteome</keyword>
<comment type="caution">
    <text evidence="3">The sequence shown here is derived from an EMBL/GenBank/DDBJ whole genome shotgun (WGS) entry which is preliminary data.</text>
</comment>
<dbReference type="RefSeq" id="WP_023353615.1">
    <property type="nucleotide sequence ID" value="NZ_KI535366.1"/>
</dbReference>
<dbReference type="OrthoDB" id="1690999at2"/>